<proteinExistence type="predicted"/>
<dbReference type="OrthoDB" id="996916at2759"/>
<dbReference type="InterPro" id="IPR026960">
    <property type="entry name" value="RVT-Znf"/>
</dbReference>
<name>A0A200Q3Q7_MACCD</name>
<evidence type="ECO:0000259" key="2">
    <source>
        <dbReference type="Pfam" id="PF13966"/>
    </source>
</evidence>
<dbReference type="Gene3D" id="3.30.420.10">
    <property type="entry name" value="Ribonuclease H-like superfamily/Ribonuclease H"/>
    <property type="match status" value="1"/>
</dbReference>
<dbReference type="AlphaFoldDB" id="A0A200Q3Q7"/>
<dbReference type="EMBL" id="MVGT01003175">
    <property type="protein sequence ID" value="OVA05093.1"/>
    <property type="molecule type" value="Genomic_DNA"/>
</dbReference>
<dbReference type="STRING" id="56857.A0A200Q3Q7"/>
<sequence>MWNESLIYLCFPEHEAKAILSIRLSHDPCEDKLIWTPSKSGEFTTKSAYICLLQDTASTSYATVSQEFNWSKLWSVKGLSPRIQLFIWRLFTGSVGLRTTIIKHGVEVDPICAVCGLHDESLDHLFLYCDVAKKVWFGSPLGIRVVDNIGPLQNLLSSWLASDESVEVFKMSCNILWSIWKARNRWIFDKVDLNIQNIIQQALFSYNRYNSPFDPGASLSVVSDSLPTISMKPTIWIPPNCNSVKINVDGALKGSELATGVVIRDSSGNVKACQIIYDGNWKGFDGAIEAEARAFLKGIELARDLHFQSIIVEGDSQLMVKYLTETITSYPWRLRSLIVDCKSLLKTFLNFSVCFIPRSVNTVAHLLAKEALNKHYCHLWVDSYPDCISNSIISDRVSAI</sequence>
<dbReference type="Proteomes" id="UP000195402">
    <property type="component" value="Unassembled WGS sequence"/>
</dbReference>
<dbReference type="PANTHER" id="PTHR47074:SF11">
    <property type="entry name" value="REVERSE TRANSCRIPTASE-LIKE PROTEIN"/>
    <property type="match status" value="1"/>
</dbReference>
<reference evidence="3 4" key="1">
    <citation type="journal article" date="2017" name="Mol. Plant">
        <title>The Genome of Medicinal Plant Macleaya cordata Provides New Insights into Benzylisoquinoline Alkaloids Metabolism.</title>
        <authorList>
            <person name="Liu X."/>
            <person name="Liu Y."/>
            <person name="Huang P."/>
            <person name="Ma Y."/>
            <person name="Qing Z."/>
            <person name="Tang Q."/>
            <person name="Cao H."/>
            <person name="Cheng P."/>
            <person name="Zheng Y."/>
            <person name="Yuan Z."/>
            <person name="Zhou Y."/>
            <person name="Liu J."/>
            <person name="Tang Z."/>
            <person name="Zhuo Y."/>
            <person name="Zhang Y."/>
            <person name="Yu L."/>
            <person name="Huang J."/>
            <person name="Yang P."/>
            <person name="Peng Q."/>
            <person name="Zhang J."/>
            <person name="Jiang W."/>
            <person name="Zhang Z."/>
            <person name="Lin K."/>
            <person name="Ro D.K."/>
            <person name="Chen X."/>
            <person name="Xiong X."/>
            <person name="Shang Y."/>
            <person name="Huang S."/>
            <person name="Zeng J."/>
        </authorList>
    </citation>
    <scope>NUCLEOTIDE SEQUENCE [LARGE SCALE GENOMIC DNA]</scope>
    <source>
        <strain evidence="4">cv. BLH2017</strain>
        <tissue evidence="3">Root</tissue>
    </source>
</reference>
<comment type="caution">
    <text evidence="3">The sequence shown here is derived from an EMBL/GenBank/DDBJ whole genome shotgun (WGS) entry which is preliminary data.</text>
</comment>
<feature type="domain" description="RNase H type-1" evidence="1">
    <location>
        <begin position="247"/>
        <end position="371"/>
    </location>
</feature>
<keyword evidence="4" id="KW-1185">Reference proteome</keyword>
<dbReference type="InterPro" id="IPR002156">
    <property type="entry name" value="RNaseH_domain"/>
</dbReference>
<dbReference type="GO" id="GO:0003676">
    <property type="term" value="F:nucleic acid binding"/>
    <property type="evidence" value="ECO:0007669"/>
    <property type="project" value="InterPro"/>
</dbReference>
<dbReference type="Pfam" id="PF13456">
    <property type="entry name" value="RVT_3"/>
    <property type="match status" value="1"/>
</dbReference>
<evidence type="ECO:0000313" key="3">
    <source>
        <dbReference type="EMBL" id="OVA05093.1"/>
    </source>
</evidence>
<feature type="domain" description="Reverse transcriptase zinc-binding" evidence="2">
    <location>
        <begin position="43"/>
        <end position="136"/>
    </location>
</feature>
<gene>
    <name evidence="3" type="ORF">BVC80_8943g17</name>
</gene>
<dbReference type="PANTHER" id="PTHR47074">
    <property type="entry name" value="BNAC02G40300D PROTEIN"/>
    <property type="match status" value="1"/>
</dbReference>
<dbReference type="Pfam" id="PF13966">
    <property type="entry name" value="zf-RVT"/>
    <property type="match status" value="1"/>
</dbReference>
<dbReference type="InterPro" id="IPR044730">
    <property type="entry name" value="RNase_H-like_dom_plant"/>
</dbReference>
<organism evidence="3 4">
    <name type="scientific">Macleaya cordata</name>
    <name type="common">Five-seeded plume-poppy</name>
    <name type="synonym">Bocconia cordata</name>
    <dbReference type="NCBI Taxonomy" id="56857"/>
    <lineage>
        <taxon>Eukaryota</taxon>
        <taxon>Viridiplantae</taxon>
        <taxon>Streptophyta</taxon>
        <taxon>Embryophyta</taxon>
        <taxon>Tracheophyta</taxon>
        <taxon>Spermatophyta</taxon>
        <taxon>Magnoliopsida</taxon>
        <taxon>Ranunculales</taxon>
        <taxon>Papaveraceae</taxon>
        <taxon>Papaveroideae</taxon>
        <taxon>Macleaya</taxon>
    </lineage>
</organism>
<dbReference type="SUPFAM" id="SSF53098">
    <property type="entry name" value="Ribonuclease H-like"/>
    <property type="match status" value="1"/>
</dbReference>
<dbReference type="InterPro" id="IPR012337">
    <property type="entry name" value="RNaseH-like_sf"/>
</dbReference>
<accession>A0A200Q3Q7</accession>
<evidence type="ECO:0000259" key="1">
    <source>
        <dbReference type="Pfam" id="PF13456"/>
    </source>
</evidence>
<dbReference type="InterPro" id="IPR036397">
    <property type="entry name" value="RNaseH_sf"/>
</dbReference>
<dbReference type="CDD" id="cd06222">
    <property type="entry name" value="RNase_H_like"/>
    <property type="match status" value="1"/>
</dbReference>
<dbReference type="InterPro" id="IPR052929">
    <property type="entry name" value="RNase_H-like_EbsB-rel"/>
</dbReference>
<protein>
    <submittedName>
        <fullName evidence="3">Ribonuclease H domain</fullName>
    </submittedName>
</protein>
<dbReference type="GO" id="GO:0004523">
    <property type="term" value="F:RNA-DNA hybrid ribonuclease activity"/>
    <property type="evidence" value="ECO:0007669"/>
    <property type="project" value="InterPro"/>
</dbReference>
<evidence type="ECO:0000313" key="4">
    <source>
        <dbReference type="Proteomes" id="UP000195402"/>
    </source>
</evidence>
<dbReference type="InParanoid" id="A0A200Q3Q7"/>